<organism evidence="9 10">
    <name type="scientific">Tautonia sociabilis</name>
    <dbReference type="NCBI Taxonomy" id="2080755"/>
    <lineage>
        <taxon>Bacteria</taxon>
        <taxon>Pseudomonadati</taxon>
        <taxon>Planctomycetota</taxon>
        <taxon>Planctomycetia</taxon>
        <taxon>Isosphaerales</taxon>
        <taxon>Isosphaeraceae</taxon>
        <taxon>Tautonia</taxon>
    </lineage>
</organism>
<evidence type="ECO:0000256" key="1">
    <source>
        <dbReference type="ARBA" id="ARBA00004651"/>
    </source>
</evidence>
<keyword evidence="2" id="KW-0813">Transport</keyword>
<feature type="transmembrane region" description="Helical" evidence="8">
    <location>
        <begin position="7"/>
        <end position="36"/>
    </location>
</feature>
<evidence type="ECO:0000256" key="8">
    <source>
        <dbReference type="SAM" id="Phobius"/>
    </source>
</evidence>
<evidence type="ECO:0000256" key="3">
    <source>
        <dbReference type="ARBA" id="ARBA00022475"/>
    </source>
</evidence>
<accession>A0A432MFU4</accession>
<evidence type="ECO:0000256" key="4">
    <source>
        <dbReference type="ARBA" id="ARBA00022692"/>
    </source>
</evidence>
<feature type="transmembrane region" description="Helical" evidence="8">
    <location>
        <begin position="122"/>
        <end position="149"/>
    </location>
</feature>
<evidence type="ECO:0000256" key="5">
    <source>
        <dbReference type="ARBA" id="ARBA00022989"/>
    </source>
</evidence>
<dbReference type="RefSeq" id="WP_126727038.1">
    <property type="nucleotide sequence ID" value="NZ_RYZH01000041.1"/>
</dbReference>
<evidence type="ECO:0000256" key="2">
    <source>
        <dbReference type="ARBA" id="ARBA00022448"/>
    </source>
</evidence>
<name>A0A432MFU4_9BACT</name>
<dbReference type="EMBL" id="RYZH01000041">
    <property type="protein sequence ID" value="RUL85295.1"/>
    <property type="molecule type" value="Genomic_DNA"/>
</dbReference>
<dbReference type="GO" id="GO:0015128">
    <property type="term" value="F:gluconate transmembrane transporter activity"/>
    <property type="evidence" value="ECO:0007669"/>
    <property type="project" value="InterPro"/>
</dbReference>
<feature type="transmembrane region" description="Helical" evidence="8">
    <location>
        <begin position="254"/>
        <end position="278"/>
    </location>
</feature>
<feature type="transmembrane region" description="Helical" evidence="8">
    <location>
        <begin position="369"/>
        <end position="389"/>
    </location>
</feature>
<feature type="transmembrane region" description="Helical" evidence="8">
    <location>
        <begin position="332"/>
        <end position="357"/>
    </location>
</feature>
<dbReference type="PANTHER" id="PTHR30354">
    <property type="entry name" value="GNT FAMILY GLUCONATE TRANSPORTER"/>
    <property type="match status" value="1"/>
</dbReference>
<keyword evidence="3" id="KW-1003">Cell membrane</keyword>
<keyword evidence="5 8" id="KW-1133">Transmembrane helix</keyword>
<evidence type="ECO:0000313" key="10">
    <source>
        <dbReference type="Proteomes" id="UP000280296"/>
    </source>
</evidence>
<comment type="similarity">
    <text evidence="7">Belongs to the GntP permease family.</text>
</comment>
<reference evidence="9 10" key="1">
    <citation type="submission" date="2018-12" db="EMBL/GenBank/DDBJ databases">
        <authorList>
            <person name="Toschakov S.V."/>
        </authorList>
    </citation>
    <scope>NUCLEOTIDE SEQUENCE [LARGE SCALE GENOMIC DNA]</scope>
    <source>
        <strain evidence="9 10">GM2012</strain>
    </source>
</reference>
<reference evidence="9 10" key="2">
    <citation type="submission" date="2019-01" db="EMBL/GenBank/DDBJ databases">
        <title>Tautonia sociabilis, a novel thermotolerant planctomycete of Isosphaeraceae family, isolated from a 4000 m deep subterranean habitat.</title>
        <authorList>
            <person name="Kovaleva O.L."/>
            <person name="Elcheninov A.G."/>
            <person name="Van Heerden E."/>
            <person name="Toshchakov S.V."/>
            <person name="Novikov A."/>
            <person name="Bonch-Osmolovskaya E.A."/>
            <person name="Kublanov I.V."/>
        </authorList>
    </citation>
    <scope>NUCLEOTIDE SEQUENCE [LARGE SCALE GENOMIC DNA]</scope>
    <source>
        <strain evidence="9 10">GM2012</strain>
    </source>
</reference>
<dbReference type="GO" id="GO:0005886">
    <property type="term" value="C:plasma membrane"/>
    <property type="evidence" value="ECO:0007669"/>
    <property type="project" value="UniProtKB-SubCell"/>
</dbReference>
<evidence type="ECO:0000256" key="7">
    <source>
        <dbReference type="ARBA" id="ARBA00049663"/>
    </source>
</evidence>
<feature type="transmembrane region" description="Helical" evidence="8">
    <location>
        <begin position="463"/>
        <end position="482"/>
    </location>
</feature>
<comment type="caution">
    <text evidence="9">The sequence shown here is derived from an EMBL/GenBank/DDBJ whole genome shotgun (WGS) entry which is preliminary data.</text>
</comment>
<keyword evidence="6 8" id="KW-0472">Membrane</keyword>
<dbReference type="Pfam" id="PF02447">
    <property type="entry name" value="GntP_permease"/>
    <property type="match status" value="1"/>
</dbReference>
<dbReference type="AlphaFoldDB" id="A0A432MFU4"/>
<proteinExistence type="inferred from homology"/>
<protein>
    <submittedName>
        <fullName evidence="9">GntP family permease</fullName>
    </submittedName>
</protein>
<dbReference type="OrthoDB" id="9787129at2"/>
<evidence type="ECO:0000313" key="9">
    <source>
        <dbReference type="EMBL" id="RUL85295.1"/>
    </source>
</evidence>
<feature type="transmembrane region" description="Helical" evidence="8">
    <location>
        <begin position="304"/>
        <end position="320"/>
    </location>
</feature>
<feature type="transmembrane region" description="Helical" evidence="8">
    <location>
        <begin position="161"/>
        <end position="179"/>
    </location>
</feature>
<dbReference type="Proteomes" id="UP000280296">
    <property type="component" value="Unassembled WGS sequence"/>
</dbReference>
<feature type="transmembrane region" description="Helical" evidence="8">
    <location>
        <begin position="396"/>
        <end position="422"/>
    </location>
</feature>
<dbReference type="PANTHER" id="PTHR30354:SF22">
    <property type="entry name" value="HIGH-AFFINITY GLUCONATE TRANSPORTER"/>
    <property type="match status" value="1"/>
</dbReference>
<keyword evidence="10" id="KW-1185">Reference proteome</keyword>
<keyword evidence="4 8" id="KW-0812">Transmembrane</keyword>
<evidence type="ECO:0000256" key="6">
    <source>
        <dbReference type="ARBA" id="ARBA00023136"/>
    </source>
</evidence>
<feature type="transmembrane region" description="Helical" evidence="8">
    <location>
        <begin position="199"/>
        <end position="221"/>
    </location>
</feature>
<gene>
    <name evidence="9" type="ORF">TsocGM_18995</name>
</gene>
<comment type="subcellular location">
    <subcellularLocation>
        <location evidence="1">Cell membrane</location>
        <topology evidence="1">Multi-pass membrane protein</topology>
    </subcellularLocation>
</comment>
<sequence length="485" mass="48937">MHPVATLLLAVGIVLAGILWLRLHAFLALLLAAFAVASLTPRETLEATAEAKVAAGDWTEEQAAAFASATAADRVAEGFGDTAAGIGILIAMAAIIGKCLLDSGSADRIVRSAVGLVGQGRAALAFLGSGFVLAIPVFFDTVFYLIMPLGKAMWLRTRKDYLLYVLAIVAGATMAHSLVPPTPGPLLVAGELGVDLLTMAAAGVVIGSVAALSGFAFATWLNRRMDIPLRDSGDLAIEDLEAVIRKPDSDLPPLWLAMAPIVLPFVLIASDAAVSTVVKGLGDEPAPGWVEAVSPALKTLGDKNVALAIAAAVALATLAGRPGRDRKSLASAAGSALAGGGVIILITSAGGAFGAAIRQGGVAESIEAMAGGGSAMAVLPLAFLVSALVRTAQGSATVAMITAVGVLAPLAESGGLGCHPVYLAMAIGCGSKPFAWMADSGFWVICQMAGLTEAEGLKTVTPMTGVMGLTGLLATMLGAWLLPLT</sequence>
<dbReference type="InterPro" id="IPR003474">
    <property type="entry name" value="Glcn_transporter"/>
</dbReference>